<organism evidence="14 15">
    <name type="scientific">Strongylocentrotus purpuratus</name>
    <name type="common">Purple sea urchin</name>
    <dbReference type="NCBI Taxonomy" id="7668"/>
    <lineage>
        <taxon>Eukaryota</taxon>
        <taxon>Metazoa</taxon>
        <taxon>Echinodermata</taxon>
        <taxon>Eleutherozoa</taxon>
        <taxon>Echinozoa</taxon>
        <taxon>Echinoidea</taxon>
        <taxon>Euechinoidea</taxon>
        <taxon>Echinacea</taxon>
        <taxon>Camarodonta</taxon>
        <taxon>Echinidea</taxon>
        <taxon>Strongylocentrotidae</taxon>
        <taxon>Strongylocentrotus</taxon>
    </lineage>
</organism>
<feature type="compositionally biased region" description="Basic and acidic residues" evidence="12">
    <location>
        <begin position="127"/>
        <end position="139"/>
    </location>
</feature>
<dbReference type="GeneID" id="100887881"/>
<dbReference type="SUPFAM" id="SSF57667">
    <property type="entry name" value="beta-beta-alpha zinc fingers"/>
    <property type="match status" value="2"/>
</dbReference>
<evidence type="ECO:0000256" key="12">
    <source>
        <dbReference type="SAM" id="MobiDB-lite"/>
    </source>
</evidence>
<feature type="region of interest" description="Disordered" evidence="12">
    <location>
        <begin position="227"/>
        <end position="256"/>
    </location>
</feature>
<dbReference type="Gene3D" id="3.30.160.60">
    <property type="entry name" value="Classic Zinc Finger"/>
    <property type="match status" value="4"/>
</dbReference>
<dbReference type="RefSeq" id="XP_030837721.1">
    <property type="nucleotide sequence ID" value="XM_030981861.1"/>
</dbReference>
<keyword evidence="8" id="KW-0238">DNA-binding</keyword>
<feature type="compositionally biased region" description="Basic residues" evidence="12">
    <location>
        <begin position="85"/>
        <end position="95"/>
    </location>
</feature>
<feature type="domain" description="C2H2-type" evidence="13">
    <location>
        <begin position="419"/>
        <end position="446"/>
    </location>
</feature>
<dbReference type="FunFam" id="3.30.160.60:FF:000709">
    <property type="entry name" value="GDNF-inducible zinc finger protein 1"/>
    <property type="match status" value="1"/>
</dbReference>
<evidence type="ECO:0000256" key="10">
    <source>
        <dbReference type="ARBA" id="ARBA00023242"/>
    </source>
</evidence>
<keyword evidence="5 11" id="KW-0863">Zinc-finger</keyword>
<dbReference type="KEGG" id="spu:100887881"/>
<keyword evidence="7" id="KW-0805">Transcription regulation</keyword>
<dbReference type="FunFam" id="3.30.160.60:FF:000029">
    <property type="entry name" value="GLI family zinc finger 4"/>
    <property type="match status" value="1"/>
</dbReference>
<evidence type="ECO:0000256" key="9">
    <source>
        <dbReference type="ARBA" id="ARBA00023163"/>
    </source>
</evidence>
<dbReference type="Proteomes" id="UP000007110">
    <property type="component" value="Unassembled WGS sequence"/>
</dbReference>
<dbReference type="GO" id="GO:0000978">
    <property type="term" value="F:RNA polymerase II cis-regulatory region sequence-specific DNA binding"/>
    <property type="evidence" value="ECO:0000318"/>
    <property type="project" value="GO_Central"/>
</dbReference>
<evidence type="ECO:0000259" key="13">
    <source>
        <dbReference type="PROSITE" id="PS50157"/>
    </source>
</evidence>
<dbReference type="GO" id="GO:0006357">
    <property type="term" value="P:regulation of transcription by RNA polymerase II"/>
    <property type="evidence" value="ECO:0000318"/>
    <property type="project" value="GO_Central"/>
</dbReference>
<dbReference type="GO" id="GO:0032502">
    <property type="term" value="P:developmental process"/>
    <property type="evidence" value="ECO:0007669"/>
    <property type="project" value="UniProtKB-ARBA"/>
</dbReference>
<dbReference type="OMA" id="MECEVAT"/>
<keyword evidence="4" id="KW-0677">Repeat</keyword>
<dbReference type="GO" id="GO:0008270">
    <property type="term" value="F:zinc ion binding"/>
    <property type="evidence" value="ECO:0007669"/>
    <property type="project" value="UniProtKB-KW"/>
</dbReference>
<feature type="region of interest" description="Disordered" evidence="12">
    <location>
        <begin position="127"/>
        <end position="166"/>
    </location>
</feature>
<keyword evidence="6" id="KW-0862">Zinc</keyword>
<keyword evidence="3" id="KW-0479">Metal-binding</keyword>
<dbReference type="GO" id="GO:0000981">
    <property type="term" value="F:DNA-binding transcription factor activity, RNA polymerase II-specific"/>
    <property type="evidence" value="ECO:0000318"/>
    <property type="project" value="GO_Central"/>
</dbReference>
<dbReference type="AlphaFoldDB" id="A0A7M7SX35"/>
<feature type="region of interest" description="Disordered" evidence="12">
    <location>
        <begin position="49"/>
        <end position="112"/>
    </location>
</feature>
<keyword evidence="15" id="KW-1185">Reference proteome</keyword>
<feature type="domain" description="C2H2-type" evidence="13">
    <location>
        <begin position="503"/>
        <end position="525"/>
    </location>
</feature>
<dbReference type="FunFam" id="3.30.160.60:FF:000202">
    <property type="entry name" value="Zinc finger protein 574"/>
    <property type="match status" value="1"/>
</dbReference>
<evidence type="ECO:0000256" key="3">
    <source>
        <dbReference type="ARBA" id="ARBA00022723"/>
    </source>
</evidence>
<protein>
    <recommendedName>
        <fullName evidence="13">C2H2-type domain-containing protein</fullName>
    </recommendedName>
</protein>
<dbReference type="InParanoid" id="A0A7M7SX35"/>
<feature type="domain" description="C2H2-type" evidence="13">
    <location>
        <begin position="447"/>
        <end position="474"/>
    </location>
</feature>
<dbReference type="InterPro" id="IPR013087">
    <property type="entry name" value="Znf_C2H2_type"/>
</dbReference>
<comment type="similarity">
    <text evidence="2">Belongs to the krueppel C2H2-type zinc-finger protein family.</text>
</comment>
<dbReference type="GO" id="GO:0005634">
    <property type="term" value="C:nucleus"/>
    <property type="evidence" value="ECO:0007669"/>
    <property type="project" value="UniProtKB-SubCell"/>
</dbReference>
<comment type="subcellular location">
    <subcellularLocation>
        <location evidence="1">Nucleus</location>
    </subcellularLocation>
</comment>
<accession>A0A7M7SX35</accession>
<dbReference type="FunFam" id="3.30.160.60:FF:000145">
    <property type="entry name" value="Zinc finger protein 574"/>
    <property type="match status" value="1"/>
</dbReference>
<dbReference type="PANTHER" id="PTHR24379">
    <property type="entry name" value="KRAB AND ZINC FINGER DOMAIN-CONTAINING"/>
    <property type="match status" value="1"/>
</dbReference>
<evidence type="ECO:0000256" key="4">
    <source>
        <dbReference type="ARBA" id="ARBA00022737"/>
    </source>
</evidence>
<dbReference type="PROSITE" id="PS00028">
    <property type="entry name" value="ZINC_FINGER_C2H2_1"/>
    <property type="match status" value="4"/>
</dbReference>
<evidence type="ECO:0000256" key="1">
    <source>
        <dbReference type="ARBA" id="ARBA00004123"/>
    </source>
</evidence>
<keyword evidence="9" id="KW-0804">Transcription</keyword>
<dbReference type="GO" id="GO:0045892">
    <property type="term" value="P:negative regulation of DNA-templated transcription"/>
    <property type="evidence" value="ECO:0007669"/>
    <property type="project" value="UniProtKB-ARBA"/>
</dbReference>
<evidence type="ECO:0000256" key="8">
    <source>
        <dbReference type="ARBA" id="ARBA00023125"/>
    </source>
</evidence>
<feature type="domain" description="C2H2-type" evidence="13">
    <location>
        <begin position="475"/>
        <end position="502"/>
    </location>
</feature>
<dbReference type="EnsemblMetazoa" id="XM_030981861">
    <property type="protein sequence ID" value="XP_030837721"/>
    <property type="gene ID" value="LOC100887881"/>
</dbReference>
<evidence type="ECO:0000256" key="5">
    <source>
        <dbReference type="ARBA" id="ARBA00022771"/>
    </source>
</evidence>
<dbReference type="OrthoDB" id="6077919at2759"/>
<reference evidence="14" key="2">
    <citation type="submission" date="2021-01" db="UniProtKB">
        <authorList>
            <consortium name="EnsemblMetazoa"/>
        </authorList>
    </citation>
    <scope>IDENTIFICATION</scope>
</reference>
<dbReference type="PROSITE" id="PS50157">
    <property type="entry name" value="ZINC_FINGER_C2H2_2"/>
    <property type="match status" value="4"/>
</dbReference>
<dbReference type="InterPro" id="IPR036236">
    <property type="entry name" value="Znf_C2H2_sf"/>
</dbReference>
<sequence length="596" mass="65524">MHPKLKNFMRTEAMECEVATSQAPTSDAAVNAIENASEPQEMAATVAATPSDLGQGATQARLPEESPCPIREAEDSKETQAAVQKLRRMRSRNSKKSCEGSHPSNEDCDTDDEHQWCSEGIAVFLSPEDKGEKNGKVEEGESMEVDLSRKTESHPNSPTEQEQSRSMMACFRPKPKNCSAPSQLYPFSAATDQGSQTPVASGVPSTISLSAVKPLLPVTLASKSVPPPSIPHTFTPTNDVDMDTGESTAVSQDNEDDQLKKCRQFVKLEEPESEQDCYVSSQSIPNGCLVGNAPIYAHNPFTLMGNLPLMVKTEPSLSPSSITHPRNSPLTGQSFIARASGRSNGLFDFPSPIASLPPIKALHCMHLEDLIRMNYMPLSALKPDQNQHVISLHGHRANSFFQKPESKTPSVGGNAAKMFTCQQCGATFKHRHHVVRHMRAHTGEKPFRCEECGAMFARKCILTNHIRTHTGEKPYVCGECGDAFSRKHHLVIHRRTHTGEKPYVCSICATAFARSHHLNRHLKTHILMQQGHLNGMALHPDHAIDLSLQDKLPEHAEAVDLSIQKAFMSYNLPTTQVLETVTDCPPRVDQKEAVKS</sequence>
<feature type="compositionally biased region" description="Polar residues" evidence="12">
    <location>
        <begin position="154"/>
        <end position="166"/>
    </location>
</feature>
<dbReference type="SMART" id="SM00355">
    <property type="entry name" value="ZnF_C2H2"/>
    <property type="match status" value="4"/>
</dbReference>
<evidence type="ECO:0000313" key="15">
    <source>
        <dbReference type="Proteomes" id="UP000007110"/>
    </source>
</evidence>
<dbReference type="PANTHER" id="PTHR24379:SF121">
    <property type="entry name" value="C2H2-TYPE DOMAIN-CONTAINING PROTEIN"/>
    <property type="match status" value="1"/>
</dbReference>
<name>A0A7M7SX35_STRPU</name>
<evidence type="ECO:0000313" key="14">
    <source>
        <dbReference type="EnsemblMetazoa" id="XP_030837721"/>
    </source>
</evidence>
<reference evidence="15" key="1">
    <citation type="submission" date="2015-02" db="EMBL/GenBank/DDBJ databases">
        <title>Genome sequencing for Strongylocentrotus purpuratus.</title>
        <authorList>
            <person name="Murali S."/>
            <person name="Liu Y."/>
            <person name="Vee V."/>
            <person name="English A."/>
            <person name="Wang M."/>
            <person name="Skinner E."/>
            <person name="Han Y."/>
            <person name="Muzny D.M."/>
            <person name="Worley K.C."/>
            <person name="Gibbs R.A."/>
        </authorList>
    </citation>
    <scope>NUCLEOTIDE SEQUENCE</scope>
</reference>
<evidence type="ECO:0000256" key="6">
    <source>
        <dbReference type="ARBA" id="ARBA00022833"/>
    </source>
</evidence>
<evidence type="ECO:0000256" key="11">
    <source>
        <dbReference type="PROSITE-ProRule" id="PRU00042"/>
    </source>
</evidence>
<keyword evidence="10" id="KW-0539">Nucleus</keyword>
<evidence type="ECO:0000256" key="7">
    <source>
        <dbReference type="ARBA" id="ARBA00023015"/>
    </source>
</evidence>
<dbReference type="Pfam" id="PF00096">
    <property type="entry name" value="zf-C2H2"/>
    <property type="match status" value="4"/>
</dbReference>
<evidence type="ECO:0000256" key="2">
    <source>
        <dbReference type="ARBA" id="ARBA00006991"/>
    </source>
</evidence>
<proteinExistence type="inferred from homology"/>